<evidence type="ECO:0000256" key="6">
    <source>
        <dbReference type="ARBA" id="ARBA00022692"/>
    </source>
</evidence>
<evidence type="ECO:0000256" key="5">
    <source>
        <dbReference type="ARBA" id="ARBA00022519"/>
    </source>
</evidence>
<proteinExistence type="inferred from homology"/>
<keyword evidence="3 10" id="KW-0813">Transport</keyword>
<dbReference type="Pfam" id="PF05134">
    <property type="entry name" value="T2SSL"/>
    <property type="match status" value="1"/>
</dbReference>
<evidence type="ECO:0000256" key="3">
    <source>
        <dbReference type="ARBA" id="ARBA00022448"/>
    </source>
</evidence>
<comment type="subcellular location">
    <subcellularLocation>
        <location evidence="1">Cell inner membrane</location>
        <topology evidence="1">Single-pass membrane protein</topology>
    </subcellularLocation>
</comment>
<dbReference type="RefSeq" id="WP_251262372.1">
    <property type="nucleotide sequence ID" value="NZ_JAMQGP010000008.1"/>
</dbReference>
<evidence type="ECO:0000256" key="1">
    <source>
        <dbReference type="ARBA" id="ARBA00004377"/>
    </source>
</evidence>
<dbReference type="GO" id="GO:0015628">
    <property type="term" value="P:protein secretion by the type II secretion system"/>
    <property type="evidence" value="ECO:0007669"/>
    <property type="project" value="InterPro"/>
</dbReference>
<dbReference type="NCBIfam" id="TIGR01709">
    <property type="entry name" value="typeII_sec_gspL"/>
    <property type="match status" value="1"/>
</dbReference>
<organism evidence="13 14">
    <name type="scientific">Echinimonas agarilytica</name>
    <dbReference type="NCBI Taxonomy" id="1215918"/>
    <lineage>
        <taxon>Bacteria</taxon>
        <taxon>Pseudomonadati</taxon>
        <taxon>Pseudomonadota</taxon>
        <taxon>Gammaproteobacteria</taxon>
        <taxon>Alteromonadales</taxon>
        <taxon>Echinimonadaceae</taxon>
        <taxon>Echinimonas</taxon>
    </lineage>
</organism>
<evidence type="ECO:0000313" key="13">
    <source>
        <dbReference type="EMBL" id="MCM2680886.1"/>
    </source>
</evidence>
<protein>
    <recommendedName>
        <fullName evidence="10">Type II secretion system protein L</fullName>
        <shortName evidence="10">T2SS protein L</shortName>
    </recommendedName>
</protein>
<dbReference type="GO" id="GO:0005886">
    <property type="term" value="C:plasma membrane"/>
    <property type="evidence" value="ECO:0007669"/>
    <property type="project" value="UniProtKB-SubCell"/>
</dbReference>
<dbReference type="InterPro" id="IPR025691">
    <property type="entry name" value="GspL_pp_dom"/>
</dbReference>
<dbReference type="Gene3D" id="3.30.1360.100">
    <property type="entry name" value="General secretion pathway protein M, EpsM"/>
    <property type="match status" value="1"/>
</dbReference>
<evidence type="ECO:0000259" key="11">
    <source>
        <dbReference type="Pfam" id="PF05134"/>
    </source>
</evidence>
<dbReference type="Gene3D" id="3.30.420.380">
    <property type="match status" value="1"/>
</dbReference>
<keyword evidence="7 10" id="KW-0653">Protein transport</keyword>
<comment type="similarity">
    <text evidence="2 10">Belongs to the GSP L family.</text>
</comment>
<keyword evidence="8" id="KW-1133">Transmembrane helix</keyword>
<evidence type="ECO:0000256" key="7">
    <source>
        <dbReference type="ARBA" id="ARBA00022927"/>
    </source>
</evidence>
<feature type="domain" description="GspL periplasmic" evidence="12">
    <location>
        <begin position="252"/>
        <end position="405"/>
    </location>
</feature>
<keyword evidence="9" id="KW-0472">Membrane</keyword>
<sequence>MNEYLILRLASQASESMPWLVWSTQSQEVIASGEIANADNLHELEQRFSGREVIALAPAVDCAVRRLPVPKKNRRQALAALPYMLEDELAEDIDAIHLVHFAQHEETVDVAYVSHAKMDLWLSWFSRAGLAVGKVLPEFLALPDVKEPSDDESTHWHMVQVGDHWLVRQAHGIALGFENEMMAKFWLSSQDLEHVEITSFTPWPETFSPLIEAHVDLPELPMSALVNGAINSACNLRAGDYKIRRQRGQQPWRPWLNVAVLAGVALVLYLSGVALRLSEFKHIETVTRAEIVKTYKIAFPNEKRVNNPKVQMKRKLAQLGSGDGASSGLLMFLHDIGPAYRSVSGIVFQSLRYDEKRQELRIQASGSDFQKFEQLKAAIGNGYSAELGALNSKNDQVTGTITVRKES</sequence>
<evidence type="ECO:0000256" key="4">
    <source>
        <dbReference type="ARBA" id="ARBA00022475"/>
    </source>
</evidence>
<keyword evidence="6" id="KW-0812">Transmembrane</keyword>
<comment type="caution">
    <text evidence="13">The sequence shown here is derived from an EMBL/GenBank/DDBJ whole genome shotgun (WGS) entry which is preliminary data.</text>
</comment>
<dbReference type="CDD" id="cd24017">
    <property type="entry name" value="ASKHA_T2SSL_N"/>
    <property type="match status" value="1"/>
</dbReference>
<dbReference type="EMBL" id="JAMQGP010000008">
    <property type="protein sequence ID" value="MCM2680886.1"/>
    <property type="molecule type" value="Genomic_DNA"/>
</dbReference>
<dbReference type="Proteomes" id="UP001165393">
    <property type="component" value="Unassembled WGS sequence"/>
</dbReference>
<evidence type="ECO:0000256" key="2">
    <source>
        <dbReference type="ARBA" id="ARBA00005318"/>
    </source>
</evidence>
<evidence type="ECO:0000256" key="10">
    <source>
        <dbReference type="PIRNR" id="PIRNR015761"/>
    </source>
</evidence>
<keyword evidence="14" id="KW-1185">Reference proteome</keyword>
<dbReference type="InterPro" id="IPR024230">
    <property type="entry name" value="GspL_cyto_dom"/>
</dbReference>
<dbReference type="GO" id="GO:0015627">
    <property type="term" value="C:type II protein secretion system complex"/>
    <property type="evidence" value="ECO:0007669"/>
    <property type="project" value="InterPro"/>
</dbReference>
<evidence type="ECO:0000259" key="12">
    <source>
        <dbReference type="Pfam" id="PF12693"/>
    </source>
</evidence>
<evidence type="ECO:0000256" key="8">
    <source>
        <dbReference type="ARBA" id="ARBA00022989"/>
    </source>
</evidence>
<gene>
    <name evidence="13" type="primary">gspL</name>
    <name evidence="13" type="ORF">NAF29_14620</name>
</gene>
<dbReference type="GO" id="GO:0009276">
    <property type="term" value="C:Gram-negative-bacterium-type cell wall"/>
    <property type="evidence" value="ECO:0007669"/>
    <property type="project" value="InterPro"/>
</dbReference>
<keyword evidence="4" id="KW-1003">Cell membrane</keyword>
<dbReference type="InterPro" id="IPR007812">
    <property type="entry name" value="T2SS_protein-GspL"/>
</dbReference>
<keyword evidence="5" id="KW-0997">Cell inner membrane</keyword>
<evidence type="ECO:0000256" key="9">
    <source>
        <dbReference type="ARBA" id="ARBA00023136"/>
    </source>
</evidence>
<comment type="function">
    <text evidence="10">Inner membrane component of the type II secretion system required for the energy-dependent secretion of extracellular factors such as proteases and toxins from the periplasm.</text>
</comment>
<dbReference type="Pfam" id="PF12693">
    <property type="entry name" value="GspL_C"/>
    <property type="match status" value="1"/>
</dbReference>
<dbReference type="AlphaFoldDB" id="A0AA41WA96"/>
<dbReference type="Gene3D" id="3.30.420.370">
    <property type="match status" value="1"/>
</dbReference>
<feature type="domain" description="GspL cytoplasmic actin-ATPase-like" evidence="11">
    <location>
        <begin position="5"/>
        <end position="243"/>
    </location>
</feature>
<dbReference type="InterPro" id="IPR043129">
    <property type="entry name" value="ATPase_NBD"/>
</dbReference>
<reference evidence="13 14" key="1">
    <citation type="journal article" date="2013" name="Antonie Van Leeuwenhoek">
        <title>Echinimonas agarilytica gen. nov., sp. nov., a new gammaproteobacterium isolated from the sea urchin Strongylocentrotus intermedius.</title>
        <authorList>
            <person name="Nedashkovskaya O.I."/>
            <person name="Stenkova A.M."/>
            <person name="Zhukova N.V."/>
            <person name="Van Trappen S."/>
            <person name="Lee J.S."/>
            <person name="Kim S.B."/>
        </authorList>
    </citation>
    <scope>NUCLEOTIDE SEQUENCE [LARGE SCALE GENOMIC DNA]</scope>
    <source>
        <strain evidence="13 14">KMM 6351</strain>
    </source>
</reference>
<accession>A0AA41WA96</accession>
<dbReference type="SUPFAM" id="SSF53067">
    <property type="entry name" value="Actin-like ATPase domain"/>
    <property type="match status" value="2"/>
</dbReference>
<dbReference type="PIRSF" id="PIRSF015761">
    <property type="entry name" value="Protein_L"/>
    <property type="match status" value="1"/>
</dbReference>
<evidence type="ECO:0000313" key="14">
    <source>
        <dbReference type="Proteomes" id="UP001165393"/>
    </source>
</evidence>
<name>A0AA41WA96_9GAMM</name>